<evidence type="ECO:0000256" key="2">
    <source>
        <dbReference type="ARBA" id="ARBA00004496"/>
    </source>
</evidence>
<feature type="domain" description="Fungal lipase-type" evidence="7">
    <location>
        <begin position="88"/>
        <end position="180"/>
    </location>
</feature>
<evidence type="ECO:0000256" key="1">
    <source>
        <dbReference type="ARBA" id="ARBA00004123"/>
    </source>
</evidence>
<dbReference type="GO" id="GO:0005737">
    <property type="term" value="C:cytoplasm"/>
    <property type="evidence" value="ECO:0007669"/>
    <property type="project" value="UniProtKB-SubCell"/>
</dbReference>
<dbReference type="Proteomes" id="UP001295469">
    <property type="component" value="Chromosome A03"/>
</dbReference>
<gene>
    <name evidence="9" type="ORF">DARMORV10_A03P06860.1</name>
</gene>
<evidence type="ECO:0000313" key="9">
    <source>
        <dbReference type="EMBL" id="CAF2119690.1"/>
    </source>
</evidence>
<dbReference type="SUPFAM" id="SSF53474">
    <property type="entry name" value="alpha/beta-Hydrolases"/>
    <property type="match status" value="1"/>
</dbReference>
<keyword evidence="5" id="KW-0611">Plant defense</keyword>
<keyword evidence="4" id="KW-0378">Hydrolase</keyword>
<evidence type="ECO:0000259" key="8">
    <source>
        <dbReference type="Pfam" id="PF18117"/>
    </source>
</evidence>
<dbReference type="Gene3D" id="3.40.50.1820">
    <property type="entry name" value="alpha/beta hydrolase"/>
    <property type="match status" value="1"/>
</dbReference>
<dbReference type="EMBL" id="HG994357">
    <property type="protein sequence ID" value="CAF2119690.1"/>
    <property type="molecule type" value="Genomic_DNA"/>
</dbReference>
<name>A0A816V8S9_BRANA</name>
<dbReference type="Pfam" id="PF01764">
    <property type="entry name" value="Lipase_3"/>
    <property type="match status" value="1"/>
</dbReference>
<evidence type="ECO:0000256" key="3">
    <source>
        <dbReference type="ARBA" id="ARBA00022490"/>
    </source>
</evidence>
<evidence type="ECO:0000256" key="6">
    <source>
        <dbReference type="ARBA" id="ARBA00023242"/>
    </source>
</evidence>
<dbReference type="AlphaFoldDB" id="A0A816V8S9"/>
<comment type="subcellular location">
    <subcellularLocation>
        <location evidence="2">Cytoplasm</location>
    </subcellularLocation>
    <subcellularLocation>
        <location evidence="1">Nucleus</location>
    </subcellularLocation>
</comment>
<evidence type="ECO:0000259" key="7">
    <source>
        <dbReference type="Pfam" id="PF01764"/>
    </source>
</evidence>
<feature type="non-terminal residue" evidence="9">
    <location>
        <position position="1"/>
    </location>
</feature>
<dbReference type="Pfam" id="PF18117">
    <property type="entry name" value="EDS1_EP"/>
    <property type="match status" value="1"/>
</dbReference>
<dbReference type="GO" id="GO:0052689">
    <property type="term" value="F:carboxylic ester hydrolase activity"/>
    <property type="evidence" value="ECO:0007669"/>
    <property type="project" value="InterPro"/>
</dbReference>
<keyword evidence="6" id="KW-0539">Nucleus</keyword>
<dbReference type="InterPro" id="IPR029058">
    <property type="entry name" value="AB_hydrolase_fold"/>
</dbReference>
<dbReference type="GO" id="GO:0005634">
    <property type="term" value="C:nucleus"/>
    <property type="evidence" value="ECO:0007669"/>
    <property type="project" value="UniProtKB-SubCell"/>
</dbReference>
<dbReference type="GO" id="GO:0006952">
    <property type="term" value="P:defense response"/>
    <property type="evidence" value="ECO:0007669"/>
    <property type="project" value="UniProtKB-KW"/>
</dbReference>
<feature type="domain" description="EDS1 EP" evidence="8">
    <location>
        <begin position="288"/>
        <end position="476"/>
    </location>
</feature>
<dbReference type="InterPro" id="IPR002921">
    <property type="entry name" value="Fungal_lipase-type"/>
</dbReference>
<evidence type="ECO:0000256" key="4">
    <source>
        <dbReference type="ARBA" id="ARBA00022801"/>
    </source>
</evidence>
<dbReference type="PANTHER" id="PTHR46898:SF3">
    <property type="entry name" value="FUNGAL LIPASE-LIKE DOMAIN-CONTAINING PROTEIN"/>
    <property type="match status" value="1"/>
</dbReference>
<dbReference type="InterPro" id="IPR041266">
    <property type="entry name" value="EDS1_EP"/>
</dbReference>
<organism evidence="9">
    <name type="scientific">Brassica napus</name>
    <name type="common">Rape</name>
    <dbReference type="NCBI Taxonomy" id="3708"/>
    <lineage>
        <taxon>Eukaryota</taxon>
        <taxon>Viridiplantae</taxon>
        <taxon>Streptophyta</taxon>
        <taxon>Embryophyta</taxon>
        <taxon>Tracheophyta</taxon>
        <taxon>Spermatophyta</taxon>
        <taxon>Magnoliopsida</taxon>
        <taxon>eudicotyledons</taxon>
        <taxon>Gunneridae</taxon>
        <taxon>Pentapetalae</taxon>
        <taxon>rosids</taxon>
        <taxon>malvids</taxon>
        <taxon>Brassicales</taxon>
        <taxon>Brassicaceae</taxon>
        <taxon>Brassiceae</taxon>
        <taxon>Brassica</taxon>
    </lineage>
</organism>
<sequence>KCLELGKLVLNSGLLHKSWSRISEVYESTDRDQDSGIKIKIYQEPEYTTVVFVALNCPLNYAASILLSGPQDQNPFHFLCSEKISSFSLHKPAFQLFESVRKDLIHLKSELLDLLYSNKQVILTGAALGGSVASLFTLWLLERVNPRFKRPLCITFGSPLIGDDKLQQILENSLSSSCFLHVADAAQTPIMAGFKPFGTFLICVGSGCICIDDAETVTELLGGANTDEVGWRDYGEVLGRLAQPLAVDSRLMVDDGIINRMEERAANKRLRFDRLMNLNHVKISMVYIEFYKKECEKVKAAYYDRYKTHMKSPISPFDMDIEKRKIEVNDYWKELVEVVEKMPQSEKSVLKTRSLFSGNNYRRMVEPLDIAEYYLSGRRDYRTTGRSRHYVILEKWFKAEVKEQVRWVSRDQSNLSTFDSCYWAEVEEAMIATNTLKKQVVGKNVLLQKFAWFKEAMLGTNALKKQEVGRDVLLQKLAWFEEDVREMIRKGEVPREILLERSSFMMWWGEYTEIKRLTFYTL</sequence>
<proteinExistence type="predicted"/>
<evidence type="ECO:0000256" key="5">
    <source>
        <dbReference type="ARBA" id="ARBA00022821"/>
    </source>
</evidence>
<reference evidence="9" key="1">
    <citation type="submission" date="2021-01" db="EMBL/GenBank/DDBJ databases">
        <authorList>
            <consortium name="Genoscope - CEA"/>
            <person name="William W."/>
        </authorList>
    </citation>
    <scope>NUCLEOTIDE SEQUENCE</scope>
</reference>
<accession>A0A816V8S9</accession>
<protein>
    <submittedName>
        <fullName evidence="9">(rape) hypothetical protein</fullName>
    </submittedName>
</protein>
<dbReference type="InterPro" id="IPR044603">
    <property type="entry name" value="SAG101-like"/>
</dbReference>
<dbReference type="PANTHER" id="PTHR46898">
    <property type="entry name" value="SENESCENCE-ASSOCIATED CARBOXYLESTERASE 101"/>
    <property type="match status" value="1"/>
</dbReference>
<keyword evidence="3" id="KW-0963">Cytoplasm</keyword>
<dbReference type="GO" id="GO:0006629">
    <property type="term" value="P:lipid metabolic process"/>
    <property type="evidence" value="ECO:0007669"/>
    <property type="project" value="InterPro"/>
</dbReference>